<proteinExistence type="inferred from homology"/>
<dbReference type="GO" id="GO:0004768">
    <property type="term" value="F:stearoyl-CoA 9-desaturase activity"/>
    <property type="evidence" value="ECO:0007669"/>
    <property type="project" value="UniProtKB-UniRule"/>
</dbReference>
<feature type="transmembrane region" description="Helical" evidence="16">
    <location>
        <begin position="97"/>
        <end position="117"/>
    </location>
</feature>
<dbReference type="CDD" id="cd03505">
    <property type="entry name" value="Delta9-FADS-like"/>
    <property type="match status" value="1"/>
</dbReference>
<dbReference type="InterPro" id="IPR001522">
    <property type="entry name" value="FADS-1_CS"/>
</dbReference>
<dbReference type="InterPro" id="IPR036400">
    <property type="entry name" value="Cyt_B5-like_heme/steroid_sf"/>
</dbReference>
<dbReference type="InterPro" id="IPR005804">
    <property type="entry name" value="FA_desaturase_dom"/>
</dbReference>
<keyword evidence="4 14" id="KW-0349">Heme</keyword>
<feature type="region of interest" description="Disordered" evidence="15">
    <location>
        <begin position="1"/>
        <end position="24"/>
    </location>
</feature>
<keyword evidence="12 16" id="KW-0472">Membrane</keyword>
<dbReference type="PIRSF" id="PIRSF000345">
    <property type="entry name" value="OLE1"/>
    <property type="match status" value="1"/>
</dbReference>
<evidence type="ECO:0000259" key="17">
    <source>
        <dbReference type="PROSITE" id="PS50255"/>
    </source>
</evidence>
<comment type="caution">
    <text evidence="18">The sequence shown here is derived from an EMBL/GenBank/DDBJ whole genome shotgun (WGS) entry which is preliminary data.</text>
</comment>
<evidence type="ECO:0000256" key="10">
    <source>
        <dbReference type="ARBA" id="ARBA00023004"/>
    </source>
</evidence>
<dbReference type="PROSITE" id="PS00476">
    <property type="entry name" value="FATTY_ACID_DESATUR_1"/>
    <property type="match status" value="1"/>
</dbReference>
<dbReference type="Proteomes" id="UP000557566">
    <property type="component" value="Unassembled WGS sequence"/>
</dbReference>
<comment type="similarity">
    <text evidence="2 14">Belongs to the fatty acid desaturase type 1 family.</text>
</comment>
<evidence type="ECO:0000256" key="13">
    <source>
        <dbReference type="ARBA" id="ARBA00023160"/>
    </source>
</evidence>
<evidence type="ECO:0000256" key="2">
    <source>
        <dbReference type="ARBA" id="ARBA00009295"/>
    </source>
</evidence>
<feature type="transmembrane region" description="Helical" evidence="16">
    <location>
        <begin position="178"/>
        <end position="198"/>
    </location>
</feature>
<sequence length="419" mass="46969">MSHTTGAATTTTAKQGRTARSDGIVSRVRETRDKINWRSVLFVFGIPVAGFLAALSTPLRWQTFVLSVVCFAGAITGITAGYHRLWAHRSYEGGRLLRFYLALAGASAAQGSIRWWVRDHRAHHRYSDTDKDPYSVSDGLWHAHVGWLLVRKDKARLGRADVSDLDGDGLVVWQHRHFLALLVATVVVLPTAVCGLGWGDCRGGFVYGCLVRTFFVHQSTFCVNSLAHWLGSQPYDDEHTPRDHLVTAIITFGEGYHNFHHEFPSDYRSSPVWYHWDPTKWLIAAMAFVGLAHGLKTFRHNEIEKRRLQQEHKTTTRRLDALEWGVPLESLPVVDWPEFKKEVDAGKKWLAIGGVIYDVAGFMDRHPGGRAMLNMALGRDATQWFEGGVYGHSGNAHNLLCGLRVAVLRGGMEVETPTH</sequence>
<evidence type="ECO:0000256" key="11">
    <source>
        <dbReference type="ARBA" id="ARBA00023098"/>
    </source>
</evidence>
<keyword evidence="7 14" id="KW-0276">Fatty acid metabolism</keyword>
<keyword evidence="5 16" id="KW-0812">Transmembrane</keyword>
<gene>
    <name evidence="18" type="ORF">G6O67_006299</name>
</gene>
<evidence type="ECO:0000256" key="16">
    <source>
        <dbReference type="SAM" id="Phobius"/>
    </source>
</evidence>
<feature type="compositionally biased region" description="Low complexity" evidence="15">
    <location>
        <begin position="1"/>
        <end position="18"/>
    </location>
</feature>
<reference evidence="18 19" key="1">
    <citation type="journal article" date="2020" name="Genome Biol. Evol.">
        <title>A new high-quality draft genome assembly of the Chinese cordyceps Ophiocordyceps sinensis.</title>
        <authorList>
            <person name="Shu R."/>
            <person name="Zhang J."/>
            <person name="Meng Q."/>
            <person name="Zhang H."/>
            <person name="Zhou G."/>
            <person name="Li M."/>
            <person name="Wu P."/>
            <person name="Zhao Y."/>
            <person name="Chen C."/>
            <person name="Qin Q."/>
        </authorList>
    </citation>
    <scope>NUCLEOTIDE SEQUENCE [LARGE SCALE GENOMIC DNA]</scope>
    <source>
        <strain evidence="18 19">IOZ07</strain>
    </source>
</reference>
<dbReference type="GO" id="GO:0005506">
    <property type="term" value="F:iron ion binding"/>
    <property type="evidence" value="ECO:0007669"/>
    <property type="project" value="TreeGrafter"/>
</dbReference>
<evidence type="ECO:0000256" key="9">
    <source>
        <dbReference type="ARBA" id="ARBA00023002"/>
    </source>
</evidence>
<feature type="transmembrane region" description="Helical" evidence="16">
    <location>
        <begin position="61"/>
        <end position="85"/>
    </location>
</feature>
<keyword evidence="9 14" id="KW-0560">Oxidoreductase</keyword>
<evidence type="ECO:0000256" key="1">
    <source>
        <dbReference type="ARBA" id="ARBA00004141"/>
    </source>
</evidence>
<dbReference type="PROSITE" id="PS00191">
    <property type="entry name" value="CYTOCHROME_B5_1"/>
    <property type="match status" value="1"/>
</dbReference>
<keyword evidence="13 14" id="KW-0275">Fatty acid biosynthesis</keyword>
<protein>
    <recommendedName>
        <fullName evidence="14">Acyl-CoA desaturase</fullName>
        <ecNumber evidence="14">1.14.19.1</ecNumber>
    </recommendedName>
</protein>
<evidence type="ECO:0000313" key="18">
    <source>
        <dbReference type="EMBL" id="KAF4506195.1"/>
    </source>
</evidence>
<dbReference type="GO" id="GO:0005789">
    <property type="term" value="C:endoplasmic reticulum membrane"/>
    <property type="evidence" value="ECO:0007669"/>
    <property type="project" value="TreeGrafter"/>
</dbReference>
<feature type="domain" description="Cytochrome b5 heme-binding" evidence="17">
    <location>
        <begin position="331"/>
        <end position="409"/>
    </location>
</feature>
<dbReference type="InterPro" id="IPR015876">
    <property type="entry name" value="Acyl-CoA_DS"/>
</dbReference>
<dbReference type="InterPro" id="IPR018506">
    <property type="entry name" value="Cyt_B5_heme-BS"/>
</dbReference>
<evidence type="ECO:0000256" key="7">
    <source>
        <dbReference type="ARBA" id="ARBA00022832"/>
    </source>
</evidence>
<dbReference type="InterPro" id="IPR001199">
    <property type="entry name" value="Cyt_B5-like_heme/steroid-bd"/>
</dbReference>
<dbReference type="Pfam" id="PF00487">
    <property type="entry name" value="FA_desaturase"/>
    <property type="match status" value="1"/>
</dbReference>
<comment type="function">
    <text evidence="14">Stearoyl-CoA desaturase that utilizes O(2) and electrons from reduced cytochrome b5 to introduce the first double bond into saturated fatty acyl-CoA substrates.</text>
</comment>
<dbReference type="SMART" id="SM01117">
    <property type="entry name" value="Cyt-b5"/>
    <property type="match status" value="1"/>
</dbReference>
<dbReference type="GO" id="GO:0006636">
    <property type="term" value="P:unsaturated fatty acid biosynthetic process"/>
    <property type="evidence" value="ECO:0007669"/>
    <property type="project" value="UniProtKB-UniRule"/>
</dbReference>
<evidence type="ECO:0000256" key="8">
    <source>
        <dbReference type="ARBA" id="ARBA00022989"/>
    </source>
</evidence>
<organism evidence="18 19">
    <name type="scientific">Ophiocordyceps sinensis</name>
    <dbReference type="NCBI Taxonomy" id="72228"/>
    <lineage>
        <taxon>Eukaryota</taxon>
        <taxon>Fungi</taxon>
        <taxon>Dikarya</taxon>
        <taxon>Ascomycota</taxon>
        <taxon>Pezizomycotina</taxon>
        <taxon>Sordariomycetes</taxon>
        <taxon>Hypocreomycetidae</taxon>
        <taxon>Hypocreales</taxon>
        <taxon>Ophiocordycipitaceae</taxon>
        <taxon>Ophiocordyceps</taxon>
    </lineage>
</organism>
<keyword evidence="11 14" id="KW-0443">Lipid metabolism</keyword>
<keyword evidence="3 14" id="KW-0444">Lipid biosynthesis</keyword>
<evidence type="ECO:0000256" key="14">
    <source>
        <dbReference type="PIRNR" id="PIRNR000345"/>
    </source>
</evidence>
<name>A0A8H4LVQ6_9HYPO</name>
<comment type="cofactor">
    <cofactor evidence="14">
        <name>Fe(2+)</name>
        <dbReference type="ChEBI" id="CHEBI:29033"/>
    </cofactor>
    <text evidence="14">Expected to bind 2 Fe(2+) ions per subunit.</text>
</comment>
<accession>A0A8H4LVQ6</accession>
<dbReference type="InterPro" id="IPR009160">
    <property type="entry name" value="Acyl-CoA_deSatase_haem/ster-bd"/>
</dbReference>
<feature type="transmembrane region" description="Helical" evidence="16">
    <location>
        <begin position="35"/>
        <end position="55"/>
    </location>
</feature>
<keyword evidence="19" id="KW-1185">Reference proteome</keyword>
<keyword evidence="14" id="KW-0813">Transport</keyword>
<dbReference type="PROSITE" id="PS50255">
    <property type="entry name" value="CYTOCHROME_B5_2"/>
    <property type="match status" value="1"/>
</dbReference>
<evidence type="ECO:0000256" key="15">
    <source>
        <dbReference type="SAM" id="MobiDB-lite"/>
    </source>
</evidence>
<dbReference type="EC" id="1.14.19.1" evidence="14"/>
<dbReference type="PRINTS" id="PR00075">
    <property type="entry name" value="FACDDSATRASE"/>
</dbReference>
<comment type="catalytic activity">
    <reaction evidence="14">
        <text>octadecanoyl-CoA + 2 Fe(II)-[cytochrome b5] + O2 + 2 H(+) = (9Z)-octadecenoyl-CoA + 2 Fe(III)-[cytochrome b5] + 2 H2O</text>
        <dbReference type="Rhea" id="RHEA:19721"/>
        <dbReference type="Rhea" id="RHEA-COMP:10438"/>
        <dbReference type="Rhea" id="RHEA-COMP:10439"/>
        <dbReference type="ChEBI" id="CHEBI:15377"/>
        <dbReference type="ChEBI" id="CHEBI:15378"/>
        <dbReference type="ChEBI" id="CHEBI:15379"/>
        <dbReference type="ChEBI" id="CHEBI:29033"/>
        <dbReference type="ChEBI" id="CHEBI:29034"/>
        <dbReference type="ChEBI" id="CHEBI:57387"/>
        <dbReference type="ChEBI" id="CHEBI:57394"/>
        <dbReference type="EC" id="1.14.19.1"/>
    </reaction>
</comment>
<evidence type="ECO:0000256" key="4">
    <source>
        <dbReference type="ARBA" id="ARBA00022617"/>
    </source>
</evidence>
<keyword evidence="8 16" id="KW-1133">Transmembrane helix</keyword>
<dbReference type="PANTHER" id="PTHR11351:SF31">
    <property type="entry name" value="DESATURASE 1, ISOFORM A-RELATED"/>
    <property type="match status" value="1"/>
</dbReference>
<dbReference type="EMBL" id="JAAVMX010000007">
    <property type="protein sequence ID" value="KAF4506195.1"/>
    <property type="molecule type" value="Genomic_DNA"/>
</dbReference>
<dbReference type="PANTHER" id="PTHR11351">
    <property type="entry name" value="ACYL-COA DESATURASE"/>
    <property type="match status" value="1"/>
</dbReference>
<keyword evidence="6 14" id="KW-0479">Metal-binding</keyword>
<dbReference type="Gene3D" id="3.10.120.10">
    <property type="entry name" value="Cytochrome b5-like heme/steroid binding domain"/>
    <property type="match status" value="1"/>
</dbReference>
<dbReference type="GO" id="GO:0020037">
    <property type="term" value="F:heme binding"/>
    <property type="evidence" value="ECO:0007669"/>
    <property type="project" value="InterPro"/>
</dbReference>
<keyword evidence="14" id="KW-0249">Electron transport</keyword>
<dbReference type="OrthoDB" id="10260134at2759"/>
<evidence type="ECO:0000256" key="6">
    <source>
        <dbReference type="ARBA" id="ARBA00022723"/>
    </source>
</evidence>
<evidence type="ECO:0000256" key="3">
    <source>
        <dbReference type="ARBA" id="ARBA00022516"/>
    </source>
</evidence>
<dbReference type="SUPFAM" id="SSF55856">
    <property type="entry name" value="Cytochrome b5-like heme/steroid binding domain"/>
    <property type="match status" value="1"/>
</dbReference>
<comment type="subcellular location">
    <subcellularLocation>
        <location evidence="1">Membrane</location>
        <topology evidence="1">Multi-pass membrane protein</topology>
    </subcellularLocation>
</comment>
<evidence type="ECO:0000256" key="12">
    <source>
        <dbReference type="ARBA" id="ARBA00023136"/>
    </source>
</evidence>
<dbReference type="Pfam" id="PF00173">
    <property type="entry name" value="Cyt-b5"/>
    <property type="match status" value="1"/>
</dbReference>
<dbReference type="AlphaFoldDB" id="A0A8H4LVQ6"/>
<evidence type="ECO:0000256" key="5">
    <source>
        <dbReference type="ARBA" id="ARBA00022692"/>
    </source>
</evidence>
<evidence type="ECO:0000313" key="19">
    <source>
        <dbReference type="Proteomes" id="UP000557566"/>
    </source>
</evidence>
<keyword evidence="10 14" id="KW-0408">Iron</keyword>